<comment type="caution">
    <text evidence="1">The sequence shown here is derived from an EMBL/GenBank/DDBJ whole genome shotgun (WGS) entry which is preliminary data.</text>
</comment>
<reference evidence="1 2" key="1">
    <citation type="submission" date="2024-09" db="EMBL/GenBank/DDBJ databases">
        <title>Chromosome-scale assembly of Riccia fluitans.</title>
        <authorList>
            <person name="Paukszto L."/>
            <person name="Sawicki J."/>
            <person name="Karawczyk K."/>
            <person name="Piernik-Szablinska J."/>
            <person name="Szczecinska M."/>
            <person name="Mazdziarz M."/>
        </authorList>
    </citation>
    <scope>NUCLEOTIDE SEQUENCE [LARGE SCALE GENOMIC DNA]</scope>
    <source>
        <strain evidence="1">Rf_01</strain>
        <tissue evidence="1">Aerial parts of the thallus</tissue>
    </source>
</reference>
<evidence type="ECO:0000313" key="2">
    <source>
        <dbReference type="Proteomes" id="UP001605036"/>
    </source>
</evidence>
<protein>
    <submittedName>
        <fullName evidence="1">Uncharacterized protein</fullName>
    </submittedName>
</protein>
<sequence length="72" mass="7931">MWGPPSSQTLLVELAHTFSIGSESDSIETNSVLGRGELCWDLPDGGGLWYQYVHFRVQPCLLVPPLGLSCRL</sequence>
<dbReference type="AlphaFoldDB" id="A0ABD1Z2M8"/>
<evidence type="ECO:0000313" key="1">
    <source>
        <dbReference type="EMBL" id="KAL2641965.1"/>
    </source>
</evidence>
<dbReference type="EMBL" id="JBHFFA010000002">
    <property type="protein sequence ID" value="KAL2641965.1"/>
    <property type="molecule type" value="Genomic_DNA"/>
</dbReference>
<organism evidence="1 2">
    <name type="scientific">Riccia fluitans</name>
    <dbReference type="NCBI Taxonomy" id="41844"/>
    <lineage>
        <taxon>Eukaryota</taxon>
        <taxon>Viridiplantae</taxon>
        <taxon>Streptophyta</taxon>
        <taxon>Embryophyta</taxon>
        <taxon>Marchantiophyta</taxon>
        <taxon>Marchantiopsida</taxon>
        <taxon>Marchantiidae</taxon>
        <taxon>Marchantiales</taxon>
        <taxon>Ricciaceae</taxon>
        <taxon>Riccia</taxon>
    </lineage>
</organism>
<accession>A0ABD1Z2M8</accession>
<dbReference type="Proteomes" id="UP001605036">
    <property type="component" value="Unassembled WGS sequence"/>
</dbReference>
<name>A0ABD1Z2M8_9MARC</name>
<proteinExistence type="predicted"/>
<keyword evidence="2" id="KW-1185">Reference proteome</keyword>
<gene>
    <name evidence="1" type="ORF">R1flu_009552</name>
</gene>